<sequence>MSDKMAQIELEQVEIQRDYDKRLQHLEKEIQALRESK</sequence>
<organism evidence="1 2">
    <name type="scientific">Vibrio quintilis</name>
    <dbReference type="NCBI Taxonomy" id="1117707"/>
    <lineage>
        <taxon>Bacteria</taxon>
        <taxon>Pseudomonadati</taxon>
        <taxon>Pseudomonadota</taxon>
        <taxon>Gammaproteobacteria</taxon>
        <taxon>Vibrionales</taxon>
        <taxon>Vibrionaceae</taxon>
        <taxon>Vibrio</taxon>
    </lineage>
</organism>
<reference evidence="2" key="1">
    <citation type="submission" date="2016-12" db="EMBL/GenBank/DDBJ databases">
        <authorList>
            <person name="Rodrigo-Torres L."/>
            <person name="Arahal R.D."/>
            <person name="Lucena T."/>
        </authorList>
    </citation>
    <scope>NUCLEOTIDE SEQUENCE [LARGE SCALE GENOMIC DNA]</scope>
</reference>
<evidence type="ECO:0000313" key="1">
    <source>
        <dbReference type="EMBL" id="SHO59309.1"/>
    </source>
</evidence>
<protein>
    <submittedName>
        <fullName evidence="1">Uncharacterized protein</fullName>
    </submittedName>
</protein>
<evidence type="ECO:0000313" key="2">
    <source>
        <dbReference type="Proteomes" id="UP000184600"/>
    </source>
</evidence>
<gene>
    <name evidence="1" type="ORF">VQ7734_05093</name>
</gene>
<accession>A0A1M7Z2X3</accession>
<dbReference type="EMBL" id="FRFG01000120">
    <property type="protein sequence ID" value="SHO59309.1"/>
    <property type="molecule type" value="Genomic_DNA"/>
</dbReference>
<name>A0A1M7Z2X3_9VIBR</name>
<keyword evidence="2" id="KW-1185">Reference proteome</keyword>
<dbReference type="Proteomes" id="UP000184600">
    <property type="component" value="Unassembled WGS sequence"/>
</dbReference>
<proteinExistence type="predicted"/>
<dbReference type="AlphaFoldDB" id="A0A1M7Z2X3"/>